<organism evidence="2 3">
    <name type="scientific">Aliivibrio salmonicida (strain LFI1238)</name>
    <name type="common">Vibrio salmonicida (strain LFI1238)</name>
    <dbReference type="NCBI Taxonomy" id="316275"/>
    <lineage>
        <taxon>Bacteria</taxon>
        <taxon>Pseudomonadati</taxon>
        <taxon>Pseudomonadota</taxon>
        <taxon>Gammaproteobacteria</taxon>
        <taxon>Vibrionales</taxon>
        <taxon>Vibrionaceae</taxon>
        <taxon>Aliivibrio</taxon>
    </lineage>
</organism>
<keyword evidence="3" id="KW-1185">Reference proteome</keyword>
<dbReference type="EMBL" id="FM178379">
    <property type="protein sequence ID" value="CAQ80524.1"/>
    <property type="molecule type" value="Genomic_DNA"/>
</dbReference>
<reference evidence="2 3" key="1">
    <citation type="journal article" date="2008" name="BMC Genomics">
        <title>The genome sequence of the fish pathogen Aliivibrio salmonicida strain LFI1238 shows extensive evidence of gene decay.</title>
        <authorList>
            <person name="Hjerde E."/>
            <person name="Lorentzen M.S."/>
            <person name="Holden M.T."/>
            <person name="Seeger K."/>
            <person name="Paulsen S."/>
            <person name="Bason N."/>
            <person name="Churcher C."/>
            <person name="Harris D."/>
            <person name="Norbertczak H."/>
            <person name="Quail M.A."/>
            <person name="Sanders S."/>
            <person name="Thurston S."/>
            <person name="Parkhill J."/>
            <person name="Willassen N.P."/>
            <person name="Thomson N.R."/>
        </authorList>
    </citation>
    <scope>NUCLEOTIDE SEQUENCE [LARGE SCALE GENOMIC DNA]</scope>
    <source>
        <strain evidence="2 3">LFI1238</strain>
    </source>
</reference>
<gene>
    <name evidence="2" type="ordered locus">VSAL_I2840</name>
</gene>
<dbReference type="HOGENOM" id="CLU_2285483_0_0_6"/>
<accession>B6ENA6</accession>
<dbReference type="KEGG" id="vsa:VSAL_I2840"/>
<name>B6ENA6_ALISL</name>
<dbReference type="AlphaFoldDB" id="B6ENA6"/>
<protein>
    <submittedName>
        <fullName evidence="2">Uncharacterized protein</fullName>
    </submittedName>
</protein>
<dbReference type="Proteomes" id="UP000001730">
    <property type="component" value="Chromosome 1"/>
</dbReference>
<evidence type="ECO:0000313" key="2">
    <source>
        <dbReference type="EMBL" id="CAQ80524.1"/>
    </source>
</evidence>
<feature type="coiled-coil region" evidence="1">
    <location>
        <begin position="41"/>
        <end position="98"/>
    </location>
</feature>
<sequence>MYRSLSENLGESPLMEKQYVIKLLSALKVIDRKISEQGKAVMELDARIKRIEAQNAKIAQMVDAGSKGSSTAGASADLSELDERLKGIEEKTAKAVELLRSGAGTGGAKKRAWP</sequence>
<dbReference type="eggNOG" id="ENOG5032BIW">
    <property type="taxonomic scope" value="Bacteria"/>
</dbReference>
<evidence type="ECO:0000256" key="1">
    <source>
        <dbReference type="SAM" id="Coils"/>
    </source>
</evidence>
<proteinExistence type="predicted"/>
<evidence type="ECO:0000313" key="3">
    <source>
        <dbReference type="Proteomes" id="UP000001730"/>
    </source>
</evidence>
<dbReference type="RefSeq" id="WP_012551270.1">
    <property type="nucleotide sequence ID" value="NC_011312.1"/>
</dbReference>
<keyword evidence="1" id="KW-0175">Coiled coil</keyword>